<feature type="region of interest" description="Disordered" evidence="8">
    <location>
        <begin position="24"/>
        <end position="56"/>
    </location>
</feature>
<dbReference type="GO" id="GO:0005739">
    <property type="term" value="C:mitochondrion"/>
    <property type="evidence" value="ECO:0007669"/>
    <property type="project" value="UniProtKB-SubCell"/>
</dbReference>
<dbReference type="Proteomes" id="UP000676310">
    <property type="component" value="Unassembled WGS sequence"/>
</dbReference>
<evidence type="ECO:0000256" key="4">
    <source>
        <dbReference type="ARBA" id="ARBA00023128"/>
    </source>
</evidence>
<evidence type="ECO:0000256" key="1">
    <source>
        <dbReference type="ARBA" id="ARBA00004173"/>
    </source>
</evidence>
<dbReference type="OrthoDB" id="1654884at2759"/>
<dbReference type="GO" id="GO:0006412">
    <property type="term" value="P:translation"/>
    <property type="evidence" value="ECO:0007669"/>
    <property type="project" value="InterPro"/>
</dbReference>
<dbReference type="InterPro" id="IPR001971">
    <property type="entry name" value="Ribosomal_uS11"/>
</dbReference>
<evidence type="ECO:0000256" key="7">
    <source>
        <dbReference type="ARBA" id="ARBA00070326"/>
    </source>
</evidence>
<dbReference type="EMBL" id="CAJRGZ010000017">
    <property type="protein sequence ID" value="CAG5157063.1"/>
    <property type="molecule type" value="Genomic_DNA"/>
</dbReference>
<dbReference type="RefSeq" id="XP_043168406.1">
    <property type="nucleotide sequence ID" value="XM_043312471.1"/>
</dbReference>
<evidence type="ECO:0000256" key="5">
    <source>
        <dbReference type="ARBA" id="ARBA00023274"/>
    </source>
</evidence>
<comment type="function">
    <text evidence="6">Component of the mitochondrial ribosome (mitoribosome), a dedicated translation machinery responsible for the synthesis of mitochondrial genome-encoded proteins, including at least some of the essential transmembrane subunits of the mitochondrial respiratory chain. The mitoribosomes are attached to the mitochondrial inner membrane and translation products are cotranslationally integrated into the membrane.</text>
</comment>
<evidence type="ECO:0000256" key="2">
    <source>
        <dbReference type="ARBA" id="ARBA00006194"/>
    </source>
</evidence>
<dbReference type="GO" id="GO:0003735">
    <property type="term" value="F:structural constituent of ribosome"/>
    <property type="evidence" value="ECO:0007669"/>
    <property type="project" value="InterPro"/>
</dbReference>
<dbReference type="HAMAP" id="MF_01310">
    <property type="entry name" value="Ribosomal_uS11"/>
    <property type="match status" value="1"/>
</dbReference>
<reference evidence="9" key="1">
    <citation type="submission" date="2021-05" db="EMBL/GenBank/DDBJ databases">
        <authorList>
            <person name="Stam R."/>
        </authorList>
    </citation>
    <scope>NUCLEOTIDE SEQUENCE</scope>
    <source>
        <strain evidence="9">CS162</strain>
    </source>
</reference>
<gene>
    <name evidence="9" type="ORF">ALTATR162_LOCUS4856</name>
</gene>
<evidence type="ECO:0000256" key="8">
    <source>
        <dbReference type="SAM" id="MobiDB-lite"/>
    </source>
</evidence>
<dbReference type="FunFam" id="3.30.420.80:FF:000011">
    <property type="entry name" value="37S ribosomal protein S18, mitochondrial"/>
    <property type="match status" value="1"/>
</dbReference>
<keyword evidence="5" id="KW-0687">Ribonucleoprotein</keyword>
<dbReference type="AlphaFoldDB" id="A0A8J2I1C1"/>
<comment type="caution">
    <text evidence="9">The sequence shown here is derived from an EMBL/GenBank/DDBJ whole genome shotgun (WGS) entry which is preliminary data.</text>
</comment>
<organism evidence="9 10">
    <name type="scientific">Alternaria atra</name>
    <dbReference type="NCBI Taxonomy" id="119953"/>
    <lineage>
        <taxon>Eukaryota</taxon>
        <taxon>Fungi</taxon>
        <taxon>Dikarya</taxon>
        <taxon>Ascomycota</taxon>
        <taxon>Pezizomycotina</taxon>
        <taxon>Dothideomycetes</taxon>
        <taxon>Pleosporomycetidae</taxon>
        <taxon>Pleosporales</taxon>
        <taxon>Pleosporineae</taxon>
        <taxon>Pleosporaceae</taxon>
        <taxon>Alternaria</taxon>
        <taxon>Alternaria sect. Ulocladioides</taxon>
    </lineage>
</organism>
<sequence length="216" mass="24103">MASNTPLRTFRSLTSAIRASCRHTQPLRPFSHSTRDLNAAPTDRNKPPSSMDSLLSNVDSNFRNAGPDHFKNMIPNADGTSFQNLAPREWDEDDKHKLHVYATKHNTHLCLTQPNRNPLISVSCGNIGFRKAGRGTYDAAYQLAAFLMNRIQDKGLLPQIQKLELIYRGFGPGREAVTKAILGSEGKRIRPLIVKLADSTRLKFGGVRSKKPRRLG</sequence>
<keyword evidence="10" id="KW-1185">Reference proteome</keyword>
<feature type="compositionally biased region" description="Polar residues" evidence="8">
    <location>
        <begin position="47"/>
        <end position="56"/>
    </location>
</feature>
<dbReference type="GO" id="GO:1990904">
    <property type="term" value="C:ribonucleoprotein complex"/>
    <property type="evidence" value="ECO:0007669"/>
    <property type="project" value="UniProtKB-KW"/>
</dbReference>
<dbReference type="SUPFAM" id="SSF53137">
    <property type="entry name" value="Translational machinery components"/>
    <property type="match status" value="1"/>
</dbReference>
<dbReference type="Pfam" id="PF00411">
    <property type="entry name" value="Ribosomal_S11"/>
    <property type="match status" value="1"/>
</dbReference>
<evidence type="ECO:0000256" key="3">
    <source>
        <dbReference type="ARBA" id="ARBA00022980"/>
    </source>
</evidence>
<keyword evidence="3" id="KW-0689">Ribosomal protein</keyword>
<comment type="subcellular location">
    <subcellularLocation>
        <location evidence="1">Mitochondrion</location>
    </subcellularLocation>
</comment>
<evidence type="ECO:0000313" key="9">
    <source>
        <dbReference type="EMBL" id="CAG5157063.1"/>
    </source>
</evidence>
<dbReference type="InterPro" id="IPR036967">
    <property type="entry name" value="Ribosomal_uS11_sf"/>
</dbReference>
<name>A0A8J2I1C1_9PLEO</name>
<accession>A0A8J2I1C1</accession>
<evidence type="ECO:0000256" key="6">
    <source>
        <dbReference type="ARBA" id="ARBA00037226"/>
    </source>
</evidence>
<protein>
    <recommendedName>
        <fullName evidence="7">Small ribosomal subunit protein uS11m</fullName>
    </recommendedName>
</protein>
<comment type="similarity">
    <text evidence="2">Belongs to the universal ribosomal protein uS11 family.</text>
</comment>
<proteinExistence type="inferred from homology"/>
<evidence type="ECO:0000313" key="10">
    <source>
        <dbReference type="Proteomes" id="UP000676310"/>
    </source>
</evidence>
<dbReference type="GO" id="GO:0005840">
    <property type="term" value="C:ribosome"/>
    <property type="evidence" value="ECO:0007669"/>
    <property type="project" value="UniProtKB-KW"/>
</dbReference>
<dbReference type="Gene3D" id="3.30.420.80">
    <property type="entry name" value="Ribosomal protein S11"/>
    <property type="match status" value="1"/>
</dbReference>
<dbReference type="PANTHER" id="PTHR11759">
    <property type="entry name" value="40S RIBOSOMAL PROTEIN S14/30S RIBOSOMAL PROTEIN S11"/>
    <property type="match status" value="1"/>
</dbReference>
<dbReference type="GeneID" id="67016569"/>
<keyword evidence="4" id="KW-0496">Mitochondrion</keyword>